<protein>
    <submittedName>
        <fullName evidence="4">NAD(P)-dependent dehydrogenase (Short-subunit alcohol dehydrogenase family)</fullName>
    </submittedName>
</protein>
<comment type="similarity">
    <text evidence="1 3">Belongs to the short-chain dehydrogenases/reductases (SDR) family.</text>
</comment>
<name>A0A839PZB2_MYCIR</name>
<keyword evidence="5" id="KW-1185">Reference proteome</keyword>
<dbReference type="EMBL" id="JACHVU010000001">
    <property type="protein sequence ID" value="MBB2988799.1"/>
    <property type="molecule type" value="Genomic_DNA"/>
</dbReference>
<evidence type="ECO:0000256" key="3">
    <source>
        <dbReference type="RuleBase" id="RU000363"/>
    </source>
</evidence>
<dbReference type="PANTHER" id="PTHR44196:SF1">
    <property type="entry name" value="DEHYDROGENASE_REDUCTASE SDR FAMILY MEMBER 7B"/>
    <property type="match status" value="1"/>
</dbReference>
<comment type="caution">
    <text evidence="4">The sequence shown here is derived from an EMBL/GenBank/DDBJ whole genome shotgun (WGS) entry which is preliminary data.</text>
</comment>
<keyword evidence="2" id="KW-0560">Oxidoreductase</keyword>
<dbReference type="Gene3D" id="3.40.50.720">
    <property type="entry name" value="NAD(P)-binding Rossmann-like Domain"/>
    <property type="match status" value="1"/>
</dbReference>
<dbReference type="InterPro" id="IPR002347">
    <property type="entry name" value="SDR_fam"/>
</dbReference>
<dbReference type="PROSITE" id="PS00061">
    <property type="entry name" value="ADH_SHORT"/>
    <property type="match status" value="1"/>
</dbReference>
<reference evidence="4 5" key="1">
    <citation type="submission" date="2020-08" db="EMBL/GenBank/DDBJ databases">
        <title>The Agave Microbiome: Exploring the role of microbial communities in plant adaptations to desert environments.</title>
        <authorList>
            <person name="Partida-Martinez L.P."/>
        </authorList>
    </citation>
    <scope>NUCLEOTIDE SEQUENCE [LARGE SCALE GENOMIC DNA]</scope>
    <source>
        <strain evidence="4 5">AT2.18</strain>
    </source>
</reference>
<gene>
    <name evidence="4" type="ORF">FHR72_000256</name>
</gene>
<dbReference type="GO" id="GO:0016491">
    <property type="term" value="F:oxidoreductase activity"/>
    <property type="evidence" value="ECO:0007669"/>
    <property type="project" value="UniProtKB-KW"/>
</dbReference>
<dbReference type="SUPFAM" id="SSF51735">
    <property type="entry name" value="NAD(P)-binding Rossmann-fold domains"/>
    <property type="match status" value="1"/>
</dbReference>
<dbReference type="NCBIfam" id="NF006119">
    <property type="entry name" value="PRK08264.1-5"/>
    <property type="match status" value="1"/>
</dbReference>
<dbReference type="PRINTS" id="PR00080">
    <property type="entry name" value="SDRFAMILY"/>
</dbReference>
<accession>A0A839PZB2</accession>
<organism evidence="4 5">
    <name type="scientific">Mycolicibacterium iranicum</name>
    <name type="common">Mycobacterium iranicum</name>
    <dbReference type="NCBI Taxonomy" id="912594"/>
    <lineage>
        <taxon>Bacteria</taxon>
        <taxon>Bacillati</taxon>
        <taxon>Actinomycetota</taxon>
        <taxon>Actinomycetes</taxon>
        <taxon>Mycobacteriales</taxon>
        <taxon>Mycobacteriaceae</taxon>
        <taxon>Mycolicibacterium</taxon>
    </lineage>
</organism>
<evidence type="ECO:0000313" key="4">
    <source>
        <dbReference type="EMBL" id="MBB2988799.1"/>
    </source>
</evidence>
<dbReference type="PRINTS" id="PR00081">
    <property type="entry name" value="GDHRDH"/>
</dbReference>
<dbReference type="Pfam" id="PF00106">
    <property type="entry name" value="adh_short"/>
    <property type="match status" value="1"/>
</dbReference>
<evidence type="ECO:0000256" key="1">
    <source>
        <dbReference type="ARBA" id="ARBA00006484"/>
    </source>
</evidence>
<evidence type="ECO:0000256" key="2">
    <source>
        <dbReference type="ARBA" id="ARBA00023002"/>
    </source>
</evidence>
<dbReference type="PANTHER" id="PTHR44196">
    <property type="entry name" value="DEHYDROGENASE/REDUCTASE SDR FAMILY MEMBER 7B"/>
    <property type="match status" value="1"/>
</dbReference>
<dbReference type="InterPro" id="IPR020904">
    <property type="entry name" value="Sc_DH/Rdtase_CS"/>
</dbReference>
<dbReference type="AlphaFoldDB" id="A0A839PZB2"/>
<dbReference type="InterPro" id="IPR036291">
    <property type="entry name" value="NAD(P)-bd_dom_sf"/>
</dbReference>
<sequence>MSTCWPEFVADAGLRGHRDDVDGGMTHIEHITALVTGANRGLGRRFAEELLARGATVYAAARRPETIDLPGVIPVQLDITDPESVRHAAEVAGDVNVVINNAGVSTRAGLLDGAMDDIRLEMETHYFGTLSVTRAFAPVIERTIADTGGGGAILNVLSVLSWAHPASSGAYAAAKAAGWAMTDAVRQELAPKGIHVAALHVGYMDTDMVSYIPADQKTDPAVVARLALDGLFAGKPEILGDELTRTVKAGLAGSTS</sequence>
<evidence type="ECO:0000313" key="5">
    <source>
        <dbReference type="Proteomes" id="UP000550501"/>
    </source>
</evidence>
<dbReference type="Proteomes" id="UP000550501">
    <property type="component" value="Unassembled WGS sequence"/>
</dbReference>
<dbReference type="GO" id="GO:0016020">
    <property type="term" value="C:membrane"/>
    <property type="evidence" value="ECO:0007669"/>
    <property type="project" value="TreeGrafter"/>
</dbReference>
<proteinExistence type="inferred from homology"/>